<dbReference type="EMBL" id="HAEE01000359">
    <property type="protein sequence ID" value="SBR20375.1"/>
    <property type="molecule type" value="Transcribed_RNA"/>
</dbReference>
<evidence type="ECO:0000313" key="2">
    <source>
        <dbReference type="EMBL" id="SBR20375.1"/>
    </source>
</evidence>
<reference evidence="2" key="1">
    <citation type="submission" date="2016-05" db="EMBL/GenBank/DDBJ databases">
        <authorList>
            <person name="Lavstsen T."/>
            <person name="Jespersen J.S."/>
        </authorList>
    </citation>
    <scope>NUCLEOTIDE SEQUENCE</scope>
    <source>
        <tissue evidence="2">Brain</tissue>
    </source>
</reference>
<dbReference type="AlphaFoldDB" id="A0A1A8JM21"/>
<feature type="region of interest" description="Disordered" evidence="1">
    <location>
        <begin position="38"/>
        <end position="59"/>
    </location>
</feature>
<proteinExistence type="predicted"/>
<protein>
    <submittedName>
        <fullName evidence="2">Uncharacterized protein</fullName>
    </submittedName>
</protein>
<reference evidence="2" key="2">
    <citation type="submission" date="2016-06" db="EMBL/GenBank/DDBJ databases">
        <title>The genome of a short-lived fish provides insights into sex chromosome evolution and the genetic control of aging.</title>
        <authorList>
            <person name="Reichwald K."/>
            <person name="Felder M."/>
            <person name="Petzold A."/>
            <person name="Koch P."/>
            <person name="Groth M."/>
            <person name="Platzer M."/>
        </authorList>
    </citation>
    <scope>NUCLEOTIDE SEQUENCE</scope>
    <source>
        <tissue evidence="2">Brain</tissue>
    </source>
</reference>
<feature type="region of interest" description="Disordered" evidence="1">
    <location>
        <begin position="1"/>
        <end position="20"/>
    </location>
</feature>
<feature type="non-terminal residue" evidence="2">
    <location>
        <position position="93"/>
    </location>
</feature>
<organism evidence="2">
    <name type="scientific">Nothobranchius kuhntae</name>
    <name type="common">Beira killifish</name>
    <dbReference type="NCBI Taxonomy" id="321403"/>
    <lineage>
        <taxon>Eukaryota</taxon>
        <taxon>Metazoa</taxon>
        <taxon>Chordata</taxon>
        <taxon>Craniata</taxon>
        <taxon>Vertebrata</taxon>
        <taxon>Euteleostomi</taxon>
        <taxon>Actinopterygii</taxon>
        <taxon>Neopterygii</taxon>
        <taxon>Teleostei</taxon>
        <taxon>Neoteleostei</taxon>
        <taxon>Acanthomorphata</taxon>
        <taxon>Ovalentaria</taxon>
        <taxon>Atherinomorphae</taxon>
        <taxon>Cyprinodontiformes</taxon>
        <taxon>Nothobranchiidae</taxon>
        <taxon>Nothobranchius</taxon>
    </lineage>
</organism>
<evidence type="ECO:0000256" key="1">
    <source>
        <dbReference type="SAM" id="MobiDB-lite"/>
    </source>
</evidence>
<sequence>PTAEYWASTGVSVPPSTLPAAGGVPTAGFGVSGGVSLQASASPGSGGFPNSGRSGSAAGTTQALWTSMILEVQDSLVSPAPLWSTTPKGGMAR</sequence>
<accession>A0A1A8JM21</accession>
<gene>
    <name evidence="2" type="primary">Nfu_g_1_016880</name>
</gene>
<name>A0A1A8JM21_NOTKU</name>
<feature type="non-terminal residue" evidence="2">
    <location>
        <position position="1"/>
    </location>
</feature>